<dbReference type="EMBL" id="NJBN01000006">
    <property type="protein sequence ID" value="TKJ40115.1"/>
    <property type="molecule type" value="Genomic_DNA"/>
</dbReference>
<dbReference type="Proteomes" id="UP000319619">
    <property type="component" value="Unassembled WGS sequence"/>
</dbReference>
<accession>A0A532UYT2</accession>
<proteinExistence type="predicted"/>
<gene>
    <name evidence="1" type="ORF">CEE37_10290</name>
</gene>
<protein>
    <submittedName>
        <fullName evidence="1">Uncharacterized protein</fullName>
    </submittedName>
</protein>
<name>A0A532UYT2_UNCL8</name>
<dbReference type="AlphaFoldDB" id="A0A532UYT2"/>
<organism evidence="1 2">
    <name type="scientific">candidate division LCP-89 bacterium B3_LCP</name>
    <dbReference type="NCBI Taxonomy" id="2012998"/>
    <lineage>
        <taxon>Bacteria</taxon>
        <taxon>Pseudomonadati</taxon>
        <taxon>Bacteria division LCP-89</taxon>
    </lineage>
</organism>
<sequence length="69" mass="7890">MDEKRLLTMVVVSNILSSYYAAKVSFCLNNDREPNNTEKDDILKKVLSMFENLSTSYLKDIQEIAASIK</sequence>
<reference evidence="1 2" key="1">
    <citation type="submission" date="2017-06" db="EMBL/GenBank/DDBJ databases">
        <title>Novel microbial phyla capable of carbon fixation and sulfur reduction in deep-sea sediments.</title>
        <authorList>
            <person name="Huang J."/>
            <person name="Baker B."/>
            <person name="Wang Y."/>
        </authorList>
    </citation>
    <scope>NUCLEOTIDE SEQUENCE [LARGE SCALE GENOMIC DNA]</scope>
    <source>
        <strain evidence="1">B3_LCP</strain>
    </source>
</reference>
<evidence type="ECO:0000313" key="1">
    <source>
        <dbReference type="EMBL" id="TKJ40115.1"/>
    </source>
</evidence>
<evidence type="ECO:0000313" key="2">
    <source>
        <dbReference type="Proteomes" id="UP000319619"/>
    </source>
</evidence>
<comment type="caution">
    <text evidence="1">The sequence shown here is derived from an EMBL/GenBank/DDBJ whole genome shotgun (WGS) entry which is preliminary data.</text>
</comment>